<proteinExistence type="predicted"/>
<evidence type="ECO:0000313" key="1">
    <source>
        <dbReference type="EMBL" id="GBM81245.1"/>
    </source>
</evidence>
<gene>
    <name evidence="1" type="ORF">AVEN_236448_1</name>
</gene>
<sequence length="233" mass="27485">MIDVVKCFKITYTYCLADSLPVVSEELPEEYKRRFSDSLLESADNENERRAFLDDSKNPFVQEKIKPVLPAKRHPSAILYNVRKNVTEEEVQEALAVLTESEDKLKIRFKFRGRKEDTLIWVLETPDPALKKLKARKFLVNWVTVETREFYHVTKCNYCQNYGHVTKECSHTKPTCDNYPTKNCRKSSYICPNCSTYNRMYGANENIFHKAHSSACHCYFYEVQKYKKIRDYV</sequence>
<organism evidence="1 2">
    <name type="scientific">Araneus ventricosus</name>
    <name type="common">Orbweaver spider</name>
    <name type="synonym">Epeira ventricosa</name>
    <dbReference type="NCBI Taxonomy" id="182803"/>
    <lineage>
        <taxon>Eukaryota</taxon>
        <taxon>Metazoa</taxon>
        <taxon>Ecdysozoa</taxon>
        <taxon>Arthropoda</taxon>
        <taxon>Chelicerata</taxon>
        <taxon>Arachnida</taxon>
        <taxon>Araneae</taxon>
        <taxon>Araneomorphae</taxon>
        <taxon>Entelegynae</taxon>
        <taxon>Araneoidea</taxon>
        <taxon>Araneidae</taxon>
        <taxon>Araneus</taxon>
    </lineage>
</organism>
<keyword evidence="2" id="KW-1185">Reference proteome</keyword>
<evidence type="ECO:0000313" key="2">
    <source>
        <dbReference type="Proteomes" id="UP000499080"/>
    </source>
</evidence>
<protein>
    <recommendedName>
        <fullName evidence="3">CCHC-type domain-containing protein</fullName>
    </recommendedName>
</protein>
<dbReference type="Proteomes" id="UP000499080">
    <property type="component" value="Unassembled WGS sequence"/>
</dbReference>
<evidence type="ECO:0008006" key="3">
    <source>
        <dbReference type="Google" id="ProtNLM"/>
    </source>
</evidence>
<reference evidence="1 2" key="1">
    <citation type="journal article" date="2019" name="Sci. Rep.">
        <title>Orb-weaving spider Araneus ventricosus genome elucidates the spidroin gene catalogue.</title>
        <authorList>
            <person name="Kono N."/>
            <person name="Nakamura H."/>
            <person name="Ohtoshi R."/>
            <person name="Moran D.A.P."/>
            <person name="Shinohara A."/>
            <person name="Yoshida Y."/>
            <person name="Fujiwara M."/>
            <person name="Mori M."/>
            <person name="Tomita M."/>
            <person name="Arakawa K."/>
        </authorList>
    </citation>
    <scope>NUCLEOTIDE SEQUENCE [LARGE SCALE GENOMIC DNA]</scope>
</reference>
<name>A0A4Y2IUC8_ARAVE</name>
<accession>A0A4Y2IUC8</accession>
<dbReference type="OrthoDB" id="6431089at2759"/>
<dbReference type="AlphaFoldDB" id="A0A4Y2IUC8"/>
<comment type="caution">
    <text evidence="1">The sequence shown here is derived from an EMBL/GenBank/DDBJ whole genome shotgun (WGS) entry which is preliminary data.</text>
</comment>
<dbReference type="EMBL" id="BGPR01002931">
    <property type="protein sequence ID" value="GBM81245.1"/>
    <property type="molecule type" value="Genomic_DNA"/>
</dbReference>